<dbReference type="GO" id="GO:0005737">
    <property type="term" value="C:cytoplasm"/>
    <property type="evidence" value="ECO:0007669"/>
    <property type="project" value="TreeGrafter"/>
</dbReference>
<dbReference type="PANTHER" id="PTHR48070:SF6">
    <property type="entry name" value="ESTERASE OVCA2"/>
    <property type="match status" value="1"/>
</dbReference>
<name>A0A1Y2ABW3_9FUNG</name>
<protein>
    <recommendedName>
        <fullName evidence="2">Serine hydrolase domain-containing protein</fullName>
    </recommendedName>
</protein>
<sequence length="185" mass="20796">MKVMPDSVAPTKKRILCLHGLRTNASVMEFQITGLKLALGSEVDFISVNAPMIADADPEIVEVFGDAGPWYSWYKLALFGKYDGLDRQGAVMATIMTARMQHSIRDKSKYLWKGVILVCGPSVSNQSEFKKLQFPSIHIAGKEDVKGYDRSIALREQYEGKDRQCPFINNPMYDEISAAIRQMLE</sequence>
<dbReference type="STRING" id="329046.A0A1Y2ABW3"/>
<dbReference type="InterPro" id="IPR005645">
    <property type="entry name" value="FSH-like_dom"/>
</dbReference>
<dbReference type="EMBL" id="MCGO01000262">
    <property type="protein sequence ID" value="ORY19992.1"/>
    <property type="molecule type" value="Genomic_DNA"/>
</dbReference>
<dbReference type="GO" id="GO:0005634">
    <property type="term" value="C:nucleus"/>
    <property type="evidence" value="ECO:0007669"/>
    <property type="project" value="TreeGrafter"/>
</dbReference>
<comment type="caution">
    <text evidence="3">The sequence shown here is derived from an EMBL/GenBank/DDBJ whole genome shotgun (WGS) entry which is preliminary data.</text>
</comment>
<feature type="domain" description="Serine hydrolase" evidence="2">
    <location>
        <begin position="88"/>
        <end position="161"/>
    </location>
</feature>
<dbReference type="PANTHER" id="PTHR48070">
    <property type="entry name" value="ESTERASE OVCA2"/>
    <property type="match status" value="1"/>
</dbReference>
<reference evidence="3 4" key="1">
    <citation type="submission" date="2016-07" db="EMBL/GenBank/DDBJ databases">
        <title>Pervasive Adenine N6-methylation of Active Genes in Fungi.</title>
        <authorList>
            <consortium name="DOE Joint Genome Institute"/>
            <person name="Mondo S.J."/>
            <person name="Dannebaum R.O."/>
            <person name="Kuo R.C."/>
            <person name="Labutti K."/>
            <person name="Haridas S."/>
            <person name="Kuo A."/>
            <person name="Salamov A."/>
            <person name="Ahrendt S.R."/>
            <person name="Lipzen A."/>
            <person name="Sullivan W."/>
            <person name="Andreopoulos W.B."/>
            <person name="Clum A."/>
            <person name="Lindquist E."/>
            <person name="Daum C."/>
            <person name="Ramamoorthy G.K."/>
            <person name="Gryganskyi A."/>
            <person name="Culley D."/>
            <person name="Magnuson J.K."/>
            <person name="James T.Y."/>
            <person name="O'Malley M.A."/>
            <person name="Stajich J.E."/>
            <person name="Spatafora J.W."/>
            <person name="Visel A."/>
            <person name="Grigoriev I.V."/>
        </authorList>
    </citation>
    <scope>NUCLEOTIDE SEQUENCE [LARGE SCALE GENOMIC DNA]</scope>
    <source>
        <strain evidence="3 4">JEL800</strain>
    </source>
</reference>
<dbReference type="SUPFAM" id="SSF53474">
    <property type="entry name" value="alpha/beta-Hydrolases"/>
    <property type="match status" value="1"/>
</dbReference>
<dbReference type="Proteomes" id="UP000193642">
    <property type="component" value="Unassembled WGS sequence"/>
</dbReference>
<evidence type="ECO:0000313" key="4">
    <source>
        <dbReference type="Proteomes" id="UP000193642"/>
    </source>
</evidence>
<evidence type="ECO:0000256" key="1">
    <source>
        <dbReference type="ARBA" id="ARBA00022801"/>
    </source>
</evidence>
<proteinExistence type="predicted"/>
<dbReference type="Pfam" id="PF03959">
    <property type="entry name" value="FSH1"/>
    <property type="match status" value="2"/>
</dbReference>
<evidence type="ECO:0000313" key="3">
    <source>
        <dbReference type="EMBL" id="ORY19992.1"/>
    </source>
</evidence>
<keyword evidence="4" id="KW-1185">Reference proteome</keyword>
<dbReference type="InterPro" id="IPR050593">
    <property type="entry name" value="LovG"/>
</dbReference>
<dbReference type="GO" id="GO:0016787">
    <property type="term" value="F:hydrolase activity"/>
    <property type="evidence" value="ECO:0007669"/>
    <property type="project" value="UniProtKB-KW"/>
</dbReference>
<organism evidence="3 4">
    <name type="scientific">Rhizoclosmatium globosum</name>
    <dbReference type="NCBI Taxonomy" id="329046"/>
    <lineage>
        <taxon>Eukaryota</taxon>
        <taxon>Fungi</taxon>
        <taxon>Fungi incertae sedis</taxon>
        <taxon>Chytridiomycota</taxon>
        <taxon>Chytridiomycota incertae sedis</taxon>
        <taxon>Chytridiomycetes</taxon>
        <taxon>Chytridiales</taxon>
        <taxon>Chytriomycetaceae</taxon>
        <taxon>Rhizoclosmatium</taxon>
    </lineage>
</organism>
<dbReference type="InterPro" id="IPR029058">
    <property type="entry name" value="AB_hydrolase_fold"/>
</dbReference>
<evidence type="ECO:0000259" key="2">
    <source>
        <dbReference type="Pfam" id="PF03959"/>
    </source>
</evidence>
<dbReference type="Gene3D" id="3.40.50.1820">
    <property type="entry name" value="alpha/beta hydrolase"/>
    <property type="match status" value="2"/>
</dbReference>
<dbReference type="OrthoDB" id="414698at2759"/>
<gene>
    <name evidence="3" type="ORF">BCR33DRAFT_730650</name>
</gene>
<dbReference type="AlphaFoldDB" id="A0A1Y2ABW3"/>
<keyword evidence="1" id="KW-0378">Hydrolase</keyword>
<accession>A0A1Y2ABW3</accession>
<feature type="domain" description="Serine hydrolase" evidence="2">
    <location>
        <begin position="11"/>
        <end position="83"/>
    </location>
</feature>